<dbReference type="AlphaFoldDB" id="A0A6G9GS94"/>
<protein>
    <submittedName>
        <fullName evidence="9">MFS transporter</fullName>
    </submittedName>
</protein>
<feature type="transmembrane region" description="Helical" evidence="7">
    <location>
        <begin position="199"/>
        <end position="224"/>
    </location>
</feature>
<gene>
    <name evidence="9" type="ORF">HA039_01025</name>
</gene>
<evidence type="ECO:0000256" key="1">
    <source>
        <dbReference type="ARBA" id="ARBA00004651"/>
    </source>
</evidence>
<feature type="transmembrane region" description="Helical" evidence="7">
    <location>
        <begin position="330"/>
        <end position="349"/>
    </location>
</feature>
<feature type="transmembrane region" description="Helical" evidence="7">
    <location>
        <begin position="128"/>
        <end position="150"/>
    </location>
</feature>
<dbReference type="CDD" id="cd17324">
    <property type="entry name" value="MFS_NepI_like"/>
    <property type="match status" value="1"/>
</dbReference>
<name>A0A6G9GS94_9ACTN</name>
<organism evidence="9 10">
    <name type="scientific">Streptomyces liangshanensis</name>
    <dbReference type="NCBI Taxonomy" id="2717324"/>
    <lineage>
        <taxon>Bacteria</taxon>
        <taxon>Bacillati</taxon>
        <taxon>Actinomycetota</taxon>
        <taxon>Actinomycetes</taxon>
        <taxon>Kitasatosporales</taxon>
        <taxon>Streptomycetaceae</taxon>
        <taxon>Streptomyces</taxon>
    </lineage>
</organism>
<dbReference type="InterPro" id="IPR011701">
    <property type="entry name" value="MFS"/>
</dbReference>
<evidence type="ECO:0000256" key="6">
    <source>
        <dbReference type="SAM" id="MobiDB-lite"/>
    </source>
</evidence>
<keyword evidence="2" id="KW-1003">Cell membrane</keyword>
<reference evidence="9 10" key="1">
    <citation type="submission" date="2020-03" db="EMBL/GenBank/DDBJ databases">
        <title>A novel species.</title>
        <authorList>
            <person name="Gao J."/>
        </authorList>
    </citation>
    <scope>NUCLEOTIDE SEQUENCE [LARGE SCALE GENOMIC DNA]</scope>
    <source>
        <strain evidence="9 10">QMT-12</strain>
    </source>
</reference>
<comment type="subcellular location">
    <subcellularLocation>
        <location evidence="1">Cell membrane</location>
        <topology evidence="1">Multi-pass membrane protein</topology>
    </subcellularLocation>
</comment>
<feature type="transmembrane region" description="Helical" evidence="7">
    <location>
        <begin position="266"/>
        <end position="283"/>
    </location>
</feature>
<dbReference type="EMBL" id="CP050177">
    <property type="protein sequence ID" value="QIQ01064.1"/>
    <property type="molecule type" value="Genomic_DNA"/>
</dbReference>
<dbReference type="GO" id="GO:0022857">
    <property type="term" value="F:transmembrane transporter activity"/>
    <property type="evidence" value="ECO:0007669"/>
    <property type="project" value="InterPro"/>
</dbReference>
<feature type="transmembrane region" description="Helical" evidence="7">
    <location>
        <begin position="355"/>
        <end position="377"/>
    </location>
</feature>
<feature type="transmembrane region" description="Helical" evidence="7">
    <location>
        <begin position="73"/>
        <end position="93"/>
    </location>
</feature>
<feature type="transmembrane region" description="Helical" evidence="7">
    <location>
        <begin position="236"/>
        <end position="254"/>
    </location>
</feature>
<feature type="transmembrane region" description="Helical" evidence="7">
    <location>
        <begin position="156"/>
        <end position="178"/>
    </location>
</feature>
<dbReference type="KEGG" id="slia:HA039_01025"/>
<dbReference type="PANTHER" id="PTHR43124">
    <property type="entry name" value="PURINE EFFLUX PUMP PBUE"/>
    <property type="match status" value="1"/>
</dbReference>
<evidence type="ECO:0000313" key="9">
    <source>
        <dbReference type="EMBL" id="QIQ01064.1"/>
    </source>
</evidence>
<feature type="transmembrane region" description="Helical" evidence="7">
    <location>
        <begin position="99"/>
        <end position="121"/>
    </location>
</feature>
<evidence type="ECO:0000256" key="7">
    <source>
        <dbReference type="SAM" id="Phobius"/>
    </source>
</evidence>
<feature type="transmembrane region" description="Helical" evidence="7">
    <location>
        <begin position="41"/>
        <end position="61"/>
    </location>
</feature>
<keyword evidence="4 7" id="KW-1133">Transmembrane helix</keyword>
<accession>A0A6G9GS94</accession>
<dbReference type="Proteomes" id="UP000501179">
    <property type="component" value="Chromosome"/>
</dbReference>
<evidence type="ECO:0000256" key="4">
    <source>
        <dbReference type="ARBA" id="ARBA00022989"/>
    </source>
</evidence>
<dbReference type="PROSITE" id="PS50850">
    <property type="entry name" value="MFS"/>
    <property type="match status" value="1"/>
</dbReference>
<feature type="region of interest" description="Disordered" evidence="6">
    <location>
        <begin position="391"/>
        <end position="412"/>
    </location>
</feature>
<keyword evidence="10" id="KW-1185">Reference proteome</keyword>
<keyword evidence="3 7" id="KW-0812">Transmembrane</keyword>
<dbReference type="InterPro" id="IPR050189">
    <property type="entry name" value="MFS_Efflux_Transporters"/>
</dbReference>
<feature type="transmembrane region" description="Helical" evidence="7">
    <location>
        <begin position="289"/>
        <end position="309"/>
    </location>
</feature>
<dbReference type="SUPFAM" id="SSF103473">
    <property type="entry name" value="MFS general substrate transporter"/>
    <property type="match status" value="1"/>
</dbReference>
<dbReference type="RefSeq" id="WP_167022342.1">
    <property type="nucleotide sequence ID" value="NZ_CP050177.1"/>
</dbReference>
<dbReference type="InterPro" id="IPR036259">
    <property type="entry name" value="MFS_trans_sf"/>
</dbReference>
<feature type="domain" description="Major facilitator superfamily (MFS) profile" evidence="8">
    <location>
        <begin position="4"/>
        <end position="379"/>
    </location>
</feature>
<keyword evidence="5 7" id="KW-0472">Membrane</keyword>
<evidence type="ECO:0000313" key="10">
    <source>
        <dbReference type="Proteomes" id="UP000501179"/>
    </source>
</evidence>
<evidence type="ECO:0000259" key="8">
    <source>
        <dbReference type="PROSITE" id="PS50850"/>
    </source>
</evidence>
<evidence type="ECO:0000256" key="2">
    <source>
        <dbReference type="ARBA" id="ARBA00022475"/>
    </source>
</evidence>
<feature type="compositionally biased region" description="Low complexity" evidence="6">
    <location>
        <begin position="391"/>
        <end position="405"/>
    </location>
</feature>
<dbReference type="PANTHER" id="PTHR43124:SF3">
    <property type="entry name" value="CHLORAMPHENICOL EFFLUX PUMP RV0191"/>
    <property type="match status" value="1"/>
</dbReference>
<evidence type="ECO:0000256" key="3">
    <source>
        <dbReference type="ARBA" id="ARBA00022692"/>
    </source>
</evidence>
<dbReference type="InterPro" id="IPR020846">
    <property type="entry name" value="MFS_dom"/>
</dbReference>
<sequence>MPLALLALAIGAFGIGTTEFVIMGLLPEVAAEFGVTIPTAGFLVTGYALGVVLGAPLMTVLGTRISRKRMLMLLMGLFVAGNVISALAPTFGLMLTGRVIASLAHGAFFGIGSVVAAGLVAPHKKAGAIAMMFTGLTVANVVGVPLGTFIGQNAGWRVTFLVVAGLGVVGLAGVAALVPEQPRPRGVRLRHELAAFRNVQVLLAMAMTVLGFGGVFAAITYITPMMTRTAGFADSSVTWLLVLFGLGMVGGNLLGGKFADRRLMPLLYVTLGSLAVVLALFTLTAHHKAAAAVTITLIGALGFATVPPLQKRVLDQASAAPTLASAVNIGAFNLGNALAAWLGGLVIAGGSGYTAANWVGAALAGSALVVALVSGALDRGTPRTGRVVAAKGAPAPGGAPEATGGRVTATHP</sequence>
<dbReference type="GO" id="GO:0005886">
    <property type="term" value="C:plasma membrane"/>
    <property type="evidence" value="ECO:0007669"/>
    <property type="project" value="UniProtKB-SubCell"/>
</dbReference>
<dbReference type="Pfam" id="PF07690">
    <property type="entry name" value="MFS_1"/>
    <property type="match status" value="1"/>
</dbReference>
<dbReference type="Gene3D" id="1.20.1250.20">
    <property type="entry name" value="MFS general substrate transporter like domains"/>
    <property type="match status" value="2"/>
</dbReference>
<proteinExistence type="predicted"/>
<evidence type="ECO:0000256" key="5">
    <source>
        <dbReference type="ARBA" id="ARBA00023136"/>
    </source>
</evidence>